<evidence type="ECO:0000256" key="7">
    <source>
        <dbReference type="ARBA" id="ARBA00022989"/>
    </source>
</evidence>
<feature type="transmembrane region" description="Helical" evidence="10">
    <location>
        <begin position="138"/>
        <end position="171"/>
    </location>
</feature>
<feature type="transmembrane region" description="Helical" evidence="10">
    <location>
        <begin position="68"/>
        <end position="89"/>
    </location>
</feature>
<dbReference type="InterPro" id="IPR059112">
    <property type="entry name" value="CysZ/EI24"/>
</dbReference>
<accession>A0AAE4BU88</accession>
<keyword evidence="2" id="KW-0813">Transport</keyword>
<evidence type="ECO:0000256" key="1">
    <source>
        <dbReference type="ARBA" id="ARBA00004141"/>
    </source>
</evidence>
<dbReference type="Pfam" id="PF07264">
    <property type="entry name" value="EI24"/>
    <property type="match status" value="1"/>
</dbReference>
<organism evidence="11 12">
    <name type="scientific">Aureibacter tunicatorum</name>
    <dbReference type="NCBI Taxonomy" id="866807"/>
    <lineage>
        <taxon>Bacteria</taxon>
        <taxon>Pseudomonadati</taxon>
        <taxon>Bacteroidota</taxon>
        <taxon>Cytophagia</taxon>
        <taxon>Cytophagales</taxon>
        <taxon>Persicobacteraceae</taxon>
        <taxon>Aureibacter</taxon>
    </lineage>
</organism>
<evidence type="ECO:0000256" key="8">
    <source>
        <dbReference type="ARBA" id="ARBA00023032"/>
    </source>
</evidence>
<keyword evidence="3" id="KW-1003">Cell membrane</keyword>
<feature type="transmembrane region" description="Helical" evidence="10">
    <location>
        <begin position="207"/>
        <end position="233"/>
    </location>
</feature>
<evidence type="ECO:0000313" key="12">
    <source>
        <dbReference type="Proteomes" id="UP001185092"/>
    </source>
</evidence>
<dbReference type="EMBL" id="JAVDQD010000005">
    <property type="protein sequence ID" value="MDR6240790.1"/>
    <property type="molecule type" value="Genomic_DNA"/>
</dbReference>
<keyword evidence="6 10" id="KW-0812">Transmembrane</keyword>
<dbReference type="GO" id="GO:0009675">
    <property type="term" value="F:high-affinity sulfate:proton symporter activity"/>
    <property type="evidence" value="ECO:0007669"/>
    <property type="project" value="TreeGrafter"/>
</dbReference>
<name>A0AAE4BU88_9BACT</name>
<evidence type="ECO:0000256" key="4">
    <source>
        <dbReference type="ARBA" id="ARBA00022519"/>
    </source>
</evidence>
<proteinExistence type="predicted"/>
<keyword evidence="4" id="KW-0997">Cell inner membrane</keyword>
<evidence type="ECO:0000256" key="3">
    <source>
        <dbReference type="ARBA" id="ARBA00022475"/>
    </source>
</evidence>
<reference evidence="11" key="1">
    <citation type="submission" date="2023-07" db="EMBL/GenBank/DDBJ databases">
        <title>Genomic Encyclopedia of Type Strains, Phase IV (KMG-IV): sequencing the most valuable type-strain genomes for metagenomic binning, comparative biology and taxonomic classification.</title>
        <authorList>
            <person name="Goeker M."/>
        </authorList>
    </citation>
    <scope>NUCLEOTIDE SEQUENCE</scope>
    <source>
        <strain evidence="11">DSM 26174</strain>
    </source>
</reference>
<protein>
    <submittedName>
        <fullName evidence="11">CysZ protein</fullName>
    </submittedName>
</protein>
<keyword evidence="8" id="KW-0764">Sulfate transport</keyword>
<evidence type="ECO:0000256" key="9">
    <source>
        <dbReference type="ARBA" id="ARBA00023136"/>
    </source>
</evidence>
<dbReference type="GO" id="GO:0005886">
    <property type="term" value="C:plasma membrane"/>
    <property type="evidence" value="ECO:0007669"/>
    <property type="project" value="TreeGrafter"/>
</dbReference>
<evidence type="ECO:0000313" key="11">
    <source>
        <dbReference type="EMBL" id="MDR6240790.1"/>
    </source>
</evidence>
<comment type="caution">
    <text evidence="11">The sequence shown here is derived from an EMBL/GenBank/DDBJ whole genome shotgun (WGS) entry which is preliminary data.</text>
</comment>
<dbReference type="PANTHER" id="PTHR37468:SF1">
    <property type="entry name" value="SULFATE TRANSPORTER CYSZ"/>
    <property type="match status" value="1"/>
</dbReference>
<evidence type="ECO:0000256" key="2">
    <source>
        <dbReference type="ARBA" id="ARBA00022448"/>
    </source>
</evidence>
<dbReference type="AlphaFoldDB" id="A0AAE4BU88"/>
<keyword evidence="12" id="KW-1185">Reference proteome</keyword>
<feature type="transmembrane region" description="Helical" evidence="10">
    <location>
        <begin position="23"/>
        <end position="48"/>
    </location>
</feature>
<dbReference type="RefSeq" id="WP_309941035.1">
    <property type="nucleotide sequence ID" value="NZ_AP025306.1"/>
</dbReference>
<dbReference type="InterPro" id="IPR050480">
    <property type="entry name" value="CysZ-like"/>
</dbReference>
<dbReference type="Proteomes" id="UP001185092">
    <property type="component" value="Unassembled WGS sequence"/>
</dbReference>
<dbReference type="PANTHER" id="PTHR37468">
    <property type="entry name" value="SULFATE TRANSPORTER CYSZ"/>
    <property type="match status" value="1"/>
</dbReference>
<comment type="subcellular location">
    <subcellularLocation>
        <location evidence="1">Membrane</location>
        <topology evidence="1">Multi-pass membrane protein</topology>
    </subcellularLocation>
</comment>
<evidence type="ECO:0000256" key="6">
    <source>
        <dbReference type="ARBA" id="ARBA00022692"/>
    </source>
</evidence>
<evidence type="ECO:0000256" key="5">
    <source>
        <dbReference type="ARBA" id="ARBA00022605"/>
    </source>
</evidence>
<dbReference type="GO" id="GO:0000103">
    <property type="term" value="P:sulfate assimilation"/>
    <property type="evidence" value="ECO:0007669"/>
    <property type="project" value="TreeGrafter"/>
</dbReference>
<sequence length="239" mass="27157">MKDLFKGAWDNTKALKIIHKLRLYHYFLVPLVMSILIGSIMVALVFNYSSDFGRLLVEKWTWEFGKSTLNKVSTFIGGAILFLFSLIIFKHLLMAISSPFMGLIIDRVETHLGNKVESRNVNFIQSLMRSILLNTRNLIFELVLVIPFVILSFVPIVGVVFGFLVFLVQAYYAGFGNFDFTLEKYFNYNQSLIFVKKNRLLTIGNGAVFMIILMIPFIGMALALPISTVAAVISVHRKL</sequence>
<keyword evidence="9 10" id="KW-0472">Membrane</keyword>
<gene>
    <name evidence="11" type="ORF">HNQ88_003866</name>
</gene>
<evidence type="ECO:0000256" key="10">
    <source>
        <dbReference type="SAM" id="Phobius"/>
    </source>
</evidence>
<keyword evidence="7 10" id="KW-1133">Transmembrane helix</keyword>
<dbReference type="GO" id="GO:0019344">
    <property type="term" value="P:cysteine biosynthetic process"/>
    <property type="evidence" value="ECO:0007669"/>
    <property type="project" value="TreeGrafter"/>
</dbReference>
<keyword evidence="5" id="KW-0028">Amino-acid biosynthesis</keyword>